<dbReference type="GO" id="GO:0016987">
    <property type="term" value="F:sigma factor activity"/>
    <property type="evidence" value="ECO:0007669"/>
    <property type="project" value="UniProtKB-KW"/>
</dbReference>
<dbReference type="InterPro" id="IPR014284">
    <property type="entry name" value="RNA_pol_sigma-70_dom"/>
</dbReference>
<dbReference type="SUPFAM" id="SSF88946">
    <property type="entry name" value="Sigma2 domain of RNA polymerase sigma factors"/>
    <property type="match status" value="1"/>
</dbReference>
<dbReference type="InterPro" id="IPR013324">
    <property type="entry name" value="RNA_pol_sigma_r3/r4-like"/>
</dbReference>
<comment type="similarity">
    <text evidence="1">Belongs to the sigma-70 factor family. ECF subfamily.</text>
</comment>
<evidence type="ECO:0000256" key="4">
    <source>
        <dbReference type="ARBA" id="ARBA00023163"/>
    </source>
</evidence>
<dbReference type="Proteomes" id="UP000183200">
    <property type="component" value="Unassembled WGS sequence"/>
</dbReference>
<evidence type="ECO:0000313" key="8">
    <source>
        <dbReference type="Proteomes" id="UP000183200"/>
    </source>
</evidence>
<dbReference type="InterPro" id="IPR013325">
    <property type="entry name" value="RNA_pol_sigma_r2"/>
</dbReference>
<gene>
    <name evidence="7" type="ORF">SAMN05421820_103171</name>
</gene>
<dbReference type="Pfam" id="PF04542">
    <property type="entry name" value="Sigma70_r2"/>
    <property type="match status" value="1"/>
</dbReference>
<dbReference type="Pfam" id="PF08281">
    <property type="entry name" value="Sigma70_r4_2"/>
    <property type="match status" value="1"/>
</dbReference>
<evidence type="ECO:0000256" key="1">
    <source>
        <dbReference type="ARBA" id="ARBA00010641"/>
    </source>
</evidence>
<dbReference type="InterPro" id="IPR007627">
    <property type="entry name" value="RNA_pol_sigma70_r2"/>
</dbReference>
<organism evidence="7 8">
    <name type="scientific">Pedobacter steynii</name>
    <dbReference type="NCBI Taxonomy" id="430522"/>
    <lineage>
        <taxon>Bacteria</taxon>
        <taxon>Pseudomonadati</taxon>
        <taxon>Bacteroidota</taxon>
        <taxon>Sphingobacteriia</taxon>
        <taxon>Sphingobacteriales</taxon>
        <taxon>Sphingobacteriaceae</taxon>
        <taxon>Pedobacter</taxon>
    </lineage>
</organism>
<dbReference type="AlphaFoldDB" id="A0A1G9R9T2"/>
<dbReference type="NCBIfam" id="TIGR02937">
    <property type="entry name" value="sigma70-ECF"/>
    <property type="match status" value="1"/>
</dbReference>
<keyword evidence="3" id="KW-0731">Sigma factor</keyword>
<accession>A0A1G9R9T2</accession>
<proteinExistence type="inferred from homology"/>
<evidence type="ECO:0000259" key="6">
    <source>
        <dbReference type="Pfam" id="PF08281"/>
    </source>
</evidence>
<feature type="domain" description="RNA polymerase sigma factor 70 region 4 type 2" evidence="6">
    <location>
        <begin position="124"/>
        <end position="175"/>
    </location>
</feature>
<dbReference type="InterPro" id="IPR013249">
    <property type="entry name" value="RNA_pol_sigma70_r4_t2"/>
</dbReference>
<keyword evidence="8" id="KW-1185">Reference proteome</keyword>
<dbReference type="PANTHER" id="PTHR43133:SF46">
    <property type="entry name" value="RNA POLYMERASE SIGMA-70 FACTOR ECF SUBFAMILY"/>
    <property type="match status" value="1"/>
</dbReference>
<evidence type="ECO:0000313" key="7">
    <source>
        <dbReference type="EMBL" id="SDM19870.1"/>
    </source>
</evidence>
<dbReference type="SUPFAM" id="SSF88659">
    <property type="entry name" value="Sigma3 and sigma4 domains of RNA polymerase sigma factors"/>
    <property type="match status" value="1"/>
</dbReference>
<dbReference type="Gene3D" id="1.10.10.10">
    <property type="entry name" value="Winged helix-like DNA-binding domain superfamily/Winged helix DNA-binding domain"/>
    <property type="match status" value="1"/>
</dbReference>
<dbReference type="InterPro" id="IPR039425">
    <property type="entry name" value="RNA_pol_sigma-70-like"/>
</dbReference>
<dbReference type="PANTHER" id="PTHR43133">
    <property type="entry name" value="RNA POLYMERASE ECF-TYPE SIGMA FACTO"/>
    <property type="match status" value="1"/>
</dbReference>
<dbReference type="EMBL" id="FNGY01000003">
    <property type="protein sequence ID" value="SDM19870.1"/>
    <property type="molecule type" value="Genomic_DNA"/>
</dbReference>
<evidence type="ECO:0000256" key="3">
    <source>
        <dbReference type="ARBA" id="ARBA00023082"/>
    </source>
</evidence>
<dbReference type="NCBIfam" id="TIGR02985">
    <property type="entry name" value="Sig70_bacteroi1"/>
    <property type="match status" value="1"/>
</dbReference>
<dbReference type="OrthoDB" id="659569at2"/>
<dbReference type="Gene3D" id="1.10.1740.10">
    <property type="match status" value="1"/>
</dbReference>
<dbReference type="GO" id="GO:0003677">
    <property type="term" value="F:DNA binding"/>
    <property type="evidence" value="ECO:0007669"/>
    <property type="project" value="InterPro"/>
</dbReference>
<feature type="domain" description="RNA polymerase sigma-70 region 2" evidence="5">
    <location>
        <begin position="27"/>
        <end position="92"/>
    </location>
</feature>
<dbReference type="InterPro" id="IPR014327">
    <property type="entry name" value="RNA_pol_sigma70_bacteroid"/>
</dbReference>
<sequence>MFEYKALSDQELISLLRTGDKYAFTEIYNRHKNLLQNHLYKKLGDQELVKDVLQDLFVKLWANKSQMPLTDNLPGYLFSAARNRVFNHLSHKQVESKFISSIQVFFSEDNYITDLKIREREFAQIIRQEIEALPPKMRAVFVLSREEQLSHEEIAKQLNISSQTVSKQISNALKILRVKLGLLFYFL</sequence>
<evidence type="ECO:0000256" key="2">
    <source>
        <dbReference type="ARBA" id="ARBA00023015"/>
    </source>
</evidence>
<keyword evidence="2" id="KW-0805">Transcription regulation</keyword>
<dbReference type="InterPro" id="IPR036388">
    <property type="entry name" value="WH-like_DNA-bd_sf"/>
</dbReference>
<protein>
    <submittedName>
        <fullName evidence="7">RNA polymerase sigma-70 factor, ECF subfamily</fullName>
    </submittedName>
</protein>
<keyword evidence="4" id="KW-0804">Transcription</keyword>
<dbReference type="GO" id="GO:0006352">
    <property type="term" value="P:DNA-templated transcription initiation"/>
    <property type="evidence" value="ECO:0007669"/>
    <property type="project" value="InterPro"/>
</dbReference>
<name>A0A1G9R9T2_9SPHI</name>
<dbReference type="CDD" id="cd06171">
    <property type="entry name" value="Sigma70_r4"/>
    <property type="match status" value="1"/>
</dbReference>
<reference evidence="8" key="1">
    <citation type="submission" date="2016-10" db="EMBL/GenBank/DDBJ databases">
        <authorList>
            <person name="Varghese N."/>
            <person name="Submissions S."/>
        </authorList>
    </citation>
    <scope>NUCLEOTIDE SEQUENCE [LARGE SCALE GENOMIC DNA]</scope>
    <source>
        <strain evidence="8">DSM 19110</strain>
    </source>
</reference>
<dbReference type="RefSeq" id="WP_074605840.1">
    <property type="nucleotide sequence ID" value="NZ_FNGY01000003.1"/>
</dbReference>
<evidence type="ECO:0000259" key="5">
    <source>
        <dbReference type="Pfam" id="PF04542"/>
    </source>
</evidence>